<dbReference type="EMBL" id="LUHQ01000005">
    <property type="protein sequence ID" value="OAO89930.1"/>
    <property type="molecule type" value="Genomic_DNA"/>
</dbReference>
<keyword evidence="1" id="KW-0175">Coiled coil</keyword>
<evidence type="ECO:0000256" key="2">
    <source>
        <dbReference type="SAM" id="MobiDB-lite"/>
    </source>
</evidence>
<dbReference type="Proteomes" id="UP000078284">
    <property type="component" value="Chromosome 5"/>
</dbReference>
<gene>
    <name evidence="3" type="ordered locus">AXX17_At5g33640</name>
</gene>
<sequence length="436" mass="48462">MLRLIIRPDAAGVLRDIDGQAYNEEGQKLDEEGNVIPEIAEDVDRHQLVVDRHKKKSEQMVMAFDAASNGNFMSRYPEDSTMLIESLTSSISTKSVDIARKTQAEISDNNQVALLSSKVDFLLGNQQVQYAAQVNSVATSEMMDQHGYKNYNQKSTSQTSVQQTTSFIMNYASSTQAHPPPEITKMVESMFKQILKGQEKLTTDFDHKLGVVSKDLNGKIQVLNNQIEQLSTNIEDVSAIQLRSGKQLNPVLQQELPVAKIVNLEENDDAVFADQISVSTDTTWRFLHWWAMREAGFIEQRSPPALGSGRITARRHSDSPWPARSFPAGPPILERKKEPSVVSSIAKDSRRNLEVAVSSDAWDETNITCCGFGLGGLRVSAQNLLDFKKKKKKKKKNLPDPGSFVLNCGILTESFAQCLCDLGLCQFDATLSGIEY</sequence>
<feature type="coiled-coil region" evidence="1">
    <location>
        <begin position="213"/>
        <end position="240"/>
    </location>
</feature>
<proteinExistence type="predicted"/>
<protein>
    <submittedName>
        <fullName evidence="3">Uncharacterized protein</fullName>
    </submittedName>
</protein>
<accession>A0A178U8F2</accession>
<feature type="region of interest" description="Disordered" evidence="2">
    <location>
        <begin position="306"/>
        <end position="332"/>
    </location>
</feature>
<reference evidence="4" key="1">
    <citation type="journal article" date="2016" name="Proc. Natl. Acad. Sci. U.S.A.">
        <title>Chromosome-level assembly of Arabidopsis thaliana Ler reveals the extent of translocation and inversion polymorphisms.</title>
        <authorList>
            <person name="Zapata L."/>
            <person name="Ding J."/>
            <person name="Willing E.M."/>
            <person name="Hartwig B."/>
            <person name="Bezdan D."/>
            <person name="Jiao W.B."/>
            <person name="Patel V."/>
            <person name="Velikkakam James G."/>
            <person name="Koornneef M."/>
            <person name="Ossowski S."/>
            <person name="Schneeberger K."/>
        </authorList>
    </citation>
    <scope>NUCLEOTIDE SEQUENCE [LARGE SCALE GENOMIC DNA]</scope>
    <source>
        <strain evidence="4">cv. Landsberg erecta</strain>
    </source>
</reference>
<name>A0A178U8F2_ARATH</name>
<evidence type="ECO:0000313" key="3">
    <source>
        <dbReference type="EMBL" id="OAO89930.1"/>
    </source>
</evidence>
<dbReference type="AntiFam" id="ANF00038">
    <property type="entry name" value="Overlaps SRP RNA, same strand"/>
</dbReference>
<evidence type="ECO:0000313" key="4">
    <source>
        <dbReference type="Proteomes" id="UP000078284"/>
    </source>
</evidence>
<comment type="caution">
    <text evidence="3">The sequence shown here is derived from an EMBL/GenBank/DDBJ whole genome shotgun (WGS) entry which is preliminary data.</text>
</comment>
<dbReference type="AlphaFoldDB" id="A0A178U8F2"/>
<evidence type="ECO:0000256" key="1">
    <source>
        <dbReference type="SAM" id="Coils"/>
    </source>
</evidence>
<organism evidence="3 4">
    <name type="scientific">Arabidopsis thaliana</name>
    <name type="common">Mouse-ear cress</name>
    <dbReference type="NCBI Taxonomy" id="3702"/>
    <lineage>
        <taxon>Eukaryota</taxon>
        <taxon>Viridiplantae</taxon>
        <taxon>Streptophyta</taxon>
        <taxon>Embryophyta</taxon>
        <taxon>Tracheophyta</taxon>
        <taxon>Spermatophyta</taxon>
        <taxon>Magnoliopsida</taxon>
        <taxon>eudicotyledons</taxon>
        <taxon>Gunneridae</taxon>
        <taxon>Pentapetalae</taxon>
        <taxon>rosids</taxon>
        <taxon>malvids</taxon>
        <taxon>Brassicales</taxon>
        <taxon>Brassicaceae</taxon>
        <taxon>Camelineae</taxon>
        <taxon>Arabidopsis</taxon>
    </lineage>
</organism>